<comment type="caution">
    <text evidence="3">The sequence shown here is derived from an EMBL/GenBank/DDBJ whole genome shotgun (WGS) entry which is preliminary data.</text>
</comment>
<dbReference type="Pfam" id="PF01832">
    <property type="entry name" value="Glucosaminidase"/>
    <property type="match status" value="1"/>
</dbReference>
<dbReference type="InterPro" id="IPR053195">
    <property type="entry name" value="Bax-like"/>
</dbReference>
<evidence type="ECO:0000259" key="2">
    <source>
        <dbReference type="Pfam" id="PF01832"/>
    </source>
</evidence>
<evidence type="ECO:0000256" key="1">
    <source>
        <dbReference type="SAM" id="Phobius"/>
    </source>
</evidence>
<organism evidence="3 4">
    <name type="scientific">Alteromonas ponticola</name>
    <dbReference type="NCBI Taxonomy" id="2720613"/>
    <lineage>
        <taxon>Bacteria</taxon>
        <taxon>Pseudomonadati</taxon>
        <taxon>Pseudomonadota</taxon>
        <taxon>Gammaproteobacteria</taxon>
        <taxon>Alteromonadales</taxon>
        <taxon>Alteromonadaceae</taxon>
        <taxon>Alteromonas/Salinimonas group</taxon>
        <taxon>Alteromonas</taxon>
    </lineage>
</organism>
<evidence type="ECO:0000313" key="3">
    <source>
        <dbReference type="EMBL" id="NMH61043.1"/>
    </source>
</evidence>
<keyword evidence="1" id="KW-0812">Transmembrane</keyword>
<sequence>MHKWETLKIILIAIGVLVIVVFNAWLFTDKEPDLLDVPETEQAEQPVPDFASFENVDKRKDAFYAYLKPEVEKQNEYLLTLRHFIQTLQRQVSSGNTLTEKDLERVAWLAKEYRITKGLALPQQLDALLLKIDILPVDLVMAQAANESAWGTSRFAQQGYNFFGLWCFKRGCGFVPAARNDGAAHEVAKFPNLSRATYTYMRNLNRHYAYKELRQIRATLRKNQMTITGFALAEGLLNYSERGAAYVEELQSMIKYNQEYMSK</sequence>
<keyword evidence="1" id="KW-1133">Transmembrane helix</keyword>
<dbReference type="PANTHER" id="PTHR40572:SF1">
    <property type="entry name" value="PROTEIN BAX"/>
    <property type="match status" value="1"/>
</dbReference>
<feature type="domain" description="Mannosyl-glycoprotein endo-beta-N-acetylglucosamidase-like" evidence="2">
    <location>
        <begin position="129"/>
        <end position="258"/>
    </location>
</feature>
<gene>
    <name evidence="3" type="ORF">HCJ96_13490</name>
</gene>
<keyword evidence="1" id="KW-0472">Membrane</keyword>
<proteinExistence type="predicted"/>
<dbReference type="EMBL" id="JAATNW010000007">
    <property type="protein sequence ID" value="NMH61043.1"/>
    <property type="molecule type" value="Genomic_DNA"/>
</dbReference>
<keyword evidence="4" id="KW-1185">Reference proteome</keyword>
<dbReference type="InterPro" id="IPR002901">
    <property type="entry name" value="MGlyc_endo_b_GlcNAc-like_dom"/>
</dbReference>
<feature type="transmembrane region" description="Helical" evidence="1">
    <location>
        <begin position="7"/>
        <end position="27"/>
    </location>
</feature>
<protein>
    <submittedName>
        <fullName evidence="3">Mannosyl-glycoprotein endo-beta-N-acetylglucosamidase</fullName>
    </submittedName>
</protein>
<name>A0ABX1R5I9_9ALTE</name>
<evidence type="ECO:0000313" key="4">
    <source>
        <dbReference type="Proteomes" id="UP000709336"/>
    </source>
</evidence>
<accession>A0ABX1R5I9</accession>
<reference evidence="3 4" key="1">
    <citation type="submission" date="2020-03" db="EMBL/GenBank/DDBJ databases">
        <title>Alteromonas ponticola sp. nov., isolated from seawater.</title>
        <authorList>
            <person name="Yoon J.-H."/>
            <person name="Kim Y.-O."/>
        </authorList>
    </citation>
    <scope>NUCLEOTIDE SEQUENCE [LARGE SCALE GENOMIC DNA]</scope>
    <source>
        <strain evidence="3 4">MYP5</strain>
    </source>
</reference>
<dbReference type="RefSeq" id="WP_169211604.1">
    <property type="nucleotide sequence ID" value="NZ_JAATNW010000007.1"/>
</dbReference>
<dbReference type="Proteomes" id="UP000709336">
    <property type="component" value="Unassembled WGS sequence"/>
</dbReference>
<dbReference type="PANTHER" id="PTHR40572">
    <property type="entry name" value="PROTEIN BAX"/>
    <property type="match status" value="1"/>
</dbReference>
<dbReference type="Gene3D" id="1.10.530.10">
    <property type="match status" value="1"/>
</dbReference>